<evidence type="ECO:0000313" key="3">
    <source>
        <dbReference type="Proteomes" id="UP001057455"/>
    </source>
</evidence>
<dbReference type="AlphaFoldDB" id="A0A9W5WW31"/>
<dbReference type="OrthoDB" id="418445at2759"/>
<feature type="region of interest" description="Disordered" evidence="1">
    <location>
        <begin position="9"/>
        <end position="51"/>
    </location>
</feature>
<dbReference type="EMBL" id="BLIY01000022">
    <property type="protein sequence ID" value="GFE55499.1"/>
    <property type="molecule type" value="Genomic_DNA"/>
</dbReference>
<dbReference type="InterPro" id="IPR023799">
    <property type="entry name" value="RbfA_dom_sf"/>
</dbReference>
<dbReference type="InterPro" id="IPR015946">
    <property type="entry name" value="KH_dom-like_a/b"/>
</dbReference>
<organism evidence="2 3">
    <name type="scientific">Babesia ovis</name>
    <dbReference type="NCBI Taxonomy" id="5869"/>
    <lineage>
        <taxon>Eukaryota</taxon>
        <taxon>Sar</taxon>
        <taxon>Alveolata</taxon>
        <taxon>Apicomplexa</taxon>
        <taxon>Aconoidasida</taxon>
        <taxon>Piroplasmida</taxon>
        <taxon>Babesiidae</taxon>
        <taxon>Babesia</taxon>
    </lineage>
</organism>
<dbReference type="SUPFAM" id="SSF89919">
    <property type="entry name" value="Ribosome-binding factor A, RbfA"/>
    <property type="match status" value="1"/>
</dbReference>
<feature type="region of interest" description="Disordered" evidence="1">
    <location>
        <begin position="120"/>
        <end position="141"/>
    </location>
</feature>
<dbReference type="InterPro" id="IPR000238">
    <property type="entry name" value="RbfA"/>
</dbReference>
<evidence type="ECO:0000256" key="1">
    <source>
        <dbReference type="SAM" id="MobiDB-lite"/>
    </source>
</evidence>
<name>A0A9W5WW31_BABOV</name>
<accession>A0A9W5WW31</accession>
<comment type="caution">
    <text evidence="2">The sequence shown here is derived from an EMBL/GenBank/DDBJ whole genome shotgun (WGS) entry which is preliminary data.</text>
</comment>
<dbReference type="Gene3D" id="3.30.300.20">
    <property type="match status" value="1"/>
</dbReference>
<dbReference type="Pfam" id="PF02033">
    <property type="entry name" value="RBFA"/>
    <property type="match status" value="1"/>
</dbReference>
<sequence length="330" mass="37511">MEIDAAFERITGIPARRTDQATDGHECFTPTDNRTEGPRSTPKGRKSRYDFEPTRDEFERLGNFESMSWKNGGRFQDLTHQERQELQHFQAQTRLADPVGLLNKHRAKADPKRDAKALLAQMRKDERVSNGTEDGDDDPRAAAMVGENRFDEIVSRIRAQMRAEKQESSKINKAKIPNFNGVIVDPIAKHVQRRRLRINAMIKDHLEQIITANDFCLILGDLKGASVSLKRVEMASGKSTIKCYYTVIGADGQEEYVHQMLQQAQKKVRFCLARKLELGYTPPVLFIRANDADIARVKARASAPEHGFNRSLETTVKSLAERFHKTMVAF</sequence>
<gene>
    <name evidence="2" type="ORF">BaOVIS_029030</name>
</gene>
<feature type="compositionally biased region" description="Basic and acidic residues" evidence="1">
    <location>
        <begin position="16"/>
        <end position="26"/>
    </location>
</feature>
<dbReference type="GO" id="GO:0006364">
    <property type="term" value="P:rRNA processing"/>
    <property type="evidence" value="ECO:0007669"/>
    <property type="project" value="InterPro"/>
</dbReference>
<evidence type="ECO:0000313" key="2">
    <source>
        <dbReference type="EMBL" id="GFE55499.1"/>
    </source>
</evidence>
<reference evidence="2" key="1">
    <citation type="submission" date="2019-12" db="EMBL/GenBank/DDBJ databases">
        <title>Genome sequence of Babesia ovis.</title>
        <authorList>
            <person name="Yamagishi J."/>
            <person name="Sevinc F."/>
            <person name="Xuan X."/>
        </authorList>
    </citation>
    <scope>NUCLEOTIDE SEQUENCE</scope>
    <source>
        <strain evidence="2">Selcuk</strain>
    </source>
</reference>
<keyword evidence="3" id="KW-1185">Reference proteome</keyword>
<dbReference type="Proteomes" id="UP001057455">
    <property type="component" value="Unassembled WGS sequence"/>
</dbReference>
<protein>
    <submittedName>
        <fullName evidence="2">Uncharacterized protein</fullName>
    </submittedName>
</protein>
<proteinExistence type="predicted"/>